<protein>
    <submittedName>
        <fullName evidence="8">Uncharacterized protein LOC106816805</fullName>
    </submittedName>
</protein>
<dbReference type="Proteomes" id="UP000695022">
    <property type="component" value="Unplaced"/>
</dbReference>
<dbReference type="InterPro" id="IPR007588">
    <property type="entry name" value="Znf_FLYWCH"/>
</dbReference>
<evidence type="ECO:0000259" key="6">
    <source>
        <dbReference type="Pfam" id="PF10551"/>
    </source>
</evidence>
<evidence type="ECO:0000256" key="2">
    <source>
        <dbReference type="ARBA" id="ARBA00022771"/>
    </source>
</evidence>
<name>A0ABM1EXJ5_PRICU</name>
<gene>
    <name evidence="8" type="primary">LOC106816805</name>
</gene>
<evidence type="ECO:0000259" key="5">
    <source>
        <dbReference type="Pfam" id="PF04500"/>
    </source>
</evidence>
<keyword evidence="7" id="KW-1185">Reference proteome</keyword>
<dbReference type="PANTHER" id="PTHR20956">
    <property type="entry name" value="HEH2P"/>
    <property type="match status" value="1"/>
</dbReference>
<reference evidence="8" key="1">
    <citation type="submission" date="2025-08" db="UniProtKB">
        <authorList>
            <consortium name="RefSeq"/>
        </authorList>
    </citation>
    <scope>IDENTIFICATION</scope>
</reference>
<keyword evidence="3" id="KW-0862">Zinc</keyword>
<sequence>MMKDGKDIPFLCSNCRERNDSAPLNSTQLDQSVPCNRTYTLHLSDVPTTSSNTAESEPAHEPDQNPPHSDLTASFDITRQDIEDEPELAEDSLHEPRLPSAILEDRPVTYTLVEQGSQRGGPRLVSSDGYEYTKKVSKGNFTYWRCSKRSKSLHCPATVSQKGGEFKLNSREHTHQADKAALKKVLIQKEVKLTSLEAVHCPARRIVEDVMLAHHEPGGHELPKLENLKRMANKARADLRPTEPRALDFEIDTDYLKLNDFLVGDVRLDNQRHLIFASPIQLELLQKAKRWFCDGTFKIVTAPFQQMWSIHVFIRKGASIKQVPLVFCLMSRRKTRDYEAVFQKLKECIPVPQVQGFVMDFEKGAWKAIRNEFPNARIKGCAFHFSQAVWRKTMELGLKTTYSLRGQEYRYIRRPDGIAHFYLLLEHQRLFNTGNRREPDTSLHQLVEVLQ</sequence>
<evidence type="ECO:0000313" key="8">
    <source>
        <dbReference type="RefSeq" id="XP_014676916.1"/>
    </source>
</evidence>
<feature type="domain" description="FLYWCH-type" evidence="5">
    <location>
        <begin position="117"/>
        <end position="175"/>
    </location>
</feature>
<evidence type="ECO:0000256" key="4">
    <source>
        <dbReference type="SAM" id="MobiDB-lite"/>
    </source>
</evidence>
<feature type="region of interest" description="Disordered" evidence="4">
    <location>
        <begin position="43"/>
        <end position="72"/>
    </location>
</feature>
<dbReference type="Gene3D" id="2.20.25.240">
    <property type="match status" value="1"/>
</dbReference>
<accession>A0ABM1EXJ5</accession>
<dbReference type="InterPro" id="IPR018289">
    <property type="entry name" value="MULE_transposase_dom"/>
</dbReference>
<organism evidence="7 8">
    <name type="scientific">Priapulus caudatus</name>
    <name type="common">Priapulid worm</name>
    <dbReference type="NCBI Taxonomy" id="37621"/>
    <lineage>
        <taxon>Eukaryota</taxon>
        <taxon>Metazoa</taxon>
        <taxon>Ecdysozoa</taxon>
        <taxon>Scalidophora</taxon>
        <taxon>Priapulida</taxon>
        <taxon>Priapulimorpha</taxon>
        <taxon>Priapulimorphida</taxon>
        <taxon>Priapulidae</taxon>
        <taxon>Priapulus</taxon>
    </lineage>
</organism>
<evidence type="ECO:0000256" key="1">
    <source>
        <dbReference type="ARBA" id="ARBA00022723"/>
    </source>
</evidence>
<feature type="domain" description="MULE transposase" evidence="6">
    <location>
        <begin position="291"/>
        <end position="387"/>
    </location>
</feature>
<keyword evidence="1" id="KW-0479">Metal-binding</keyword>
<dbReference type="GeneID" id="106816805"/>
<evidence type="ECO:0000256" key="3">
    <source>
        <dbReference type="ARBA" id="ARBA00022833"/>
    </source>
</evidence>
<dbReference type="PANTHER" id="PTHR20956:SF12">
    <property type="entry name" value="FLYWCH-TYPE DOMAIN-CONTAINING PROTEIN"/>
    <property type="match status" value="1"/>
</dbReference>
<dbReference type="RefSeq" id="XP_014676916.1">
    <property type="nucleotide sequence ID" value="XM_014821430.1"/>
</dbReference>
<feature type="compositionally biased region" description="Polar residues" evidence="4">
    <location>
        <begin position="43"/>
        <end position="55"/>
    </location>
</feature>
<proteinExistence type="predicted"/>
<dbReference type="Pfam" id="PF04500">
    <property type="entry name" value="FLYWCH"/>
    <property type="match status" value="1"/>
</dbReference>
<keyword evidence="2" id="KW-0863">Zinc-finger</keyword>
<evidence type="ECO:0000313" key="7">
    <source>
        <dbReference type="Proteomes" id="UP000695022"/>
    </source>
</evidence>
<dbReference type="Pfam" id="PF10551">
    <property type="entry name" value="MULE"/>
    <property type="match status" value="1"/>
</dbReference>